<dbReference type="Pfam" id="PF00650">
    <property type="entry name" value="CRAL_TRIO"/>
    <property type="match status" value="1"/>
</dbReference>
<evidence type="ECO:0000313" key="3">
    <source>
        <dbReference type="EMBL" id="CAG7815172.1"/>
    </source>
</evidence>
<evidence type="ECO:0008006" key="5">
    <source>
        <dbReference type="Google" id="ProtNLM"/>
    </source>
</evidence>
<dbReference type="GO" id="GO:0005737">
    <property type="term" value="C:cytoplasm"/>
    <property type="evidence" value="ECO:0007669"/>
    <property type="project" value="TreeGrafter"/>
</dbReference>
<name>A0A8J2PAE2_9HEXA</name>
<dbReference type="InterPro" id="IPR001251">
    <property type="entry name" value="CRAL-TRIO_dom"/>
</dbReference>
<protein>
    <recommendedName>
        <fullName evidence="5">SEC14-like protein 2</fullName>
    </recommendedName>
</protein>
<evidence type="ECO:0000313" key="4">
    <source>
        <dbReference type="Proteomes" id="UP000708208"/>
    </source>
</evidence>
<dbReference type="CDD" id="cd00170">
    <property type="entry name" value="SEC14"/>
    <property type="match status" value="1"/>
</dbReference>
<dbReference type="OrthoDB" id="1434354at2759"/>
<dbReference type="AlphaFoldDB" id="A0A8J2PAE2"/>
<reference evidence="3" key="1">
    <citation type="submission" date="2021-06" db="EMBL/GenBank/DDBJ databases">
        <authorList>
            <person name="Hodson N. C."/>
            <person name="Mongue J. A."/>
            <person name="Jaron S. K."/>
        </authorList>
    </citation>
    <scope>NUCLEOTIDE SEQUENCE</scope>
</reference>
<dbReference type="EMBL" id="CAJVCH010338017">
    <property type="protein sequence ID" value="CAG7815172.1"/>
    <property type="molecule type" value="Genomic_DNA"/>
</dbReference>
<accession>A0A8J2PAE2</accession>
<dbReference type="PROSITE" id="PS50866">
    <property type="entry name" value="GOLD"/>
    <property type="match status" value="1"/>
</dbReference>
<dbReference type="Pfam" id="PF13897">
    <property type="entry name" value="GOLD_2"/>
    <property type="match status" value="1"/>
</dbReference>
<gene>
    <name evidence="3" type="ORF">AFUS01_LOCUS25870</name>
</gene>
<feature type="domain" description="GOLD" evidence="2">
    <location>
        <begin position="243"/>
        <end position="365"/>
    </location>
</feature>
<feature type="domain" description="CRAL-TRIO" evidence="1">
    <location>
        <begin position="74"/>
        <end position="238"/>
    </location>
</feature>
<organism evidence="3 4">
    <name type="scientific">Allacma fusca</name>
    <dbReference type="NCBI Taxonomy" id="39272"/>
    <lineage>
        <taxon>Eukaryota</taxon>
        <taxon>Metazoa</taxon>
        <taxon>Ecdysozoa</taxon>
        <taxon>Arthropoda</taxon>
        <taxon>Hexapoda</taxon>
        <taxon>Collembola</taxon>
        <taxon>Symphypleona</taxon>
        <taxon>Sminthuridae</taxon>
        <taxon>Allacma</taxon>
    </lineage>
</organism>
<dbReference type="PROSITE" id="PS50191">
    <property type="entry name" value="CRAL_TRIO"/>
    <property type="match status" value="1"/>
</dbReference>
<dbReference type="PANTHER" id="PTHR23324:SF83">
    <property type="entry name" value="SEC14-LIKE PROTEIN 2"/>
    <property type="match status" value="1"/>
</dbReference>
<dbReference type="InterPro" id="IPR051064">
    <property type="entry name" value="SEC14/CRAL-TRIO_domain"/>
</dbReference>
<comment type="caution">
    <text evidence="3">The sequence shown here is derived from an EMBL/GenBank/DDBJ whole genome shotgun (WGS) entry which is preliminary data.</text>
</comment>
<evidence type="ECO:0000259" key="1">
    <source>
        <dbReference type="PROSITE" id="PS50191"/>
    </source>
</evidence>
<dbReference type="PANTHER" id="PTHR23324">
    <property type="entry name" value="SEC14 RELATED PROTEIN"/>
    <property type="match status" value="1"/>
</dbReference>
<evidence type="ECO:0000259" key="2">
    <source>
        <dbReference type="PROSITE" id="PS50866"/>
    </source>
</evidence>
<sequence>MAAIGATKEELVKLKEFRARVGKIYPERDEKLLPWLRARDMDLAKAEQMLRRHLIWRRNNEIETLRNWRSPKVYFPYIQFGYDKENCPLFLMPIGRWEMRSAVEAGDFVPSLRFIYQTLEMIISSINKKDIYQGSVICDFDGFGYHQITHRSVLQGMLEVLRVFESNYPEVLKVAYVINNPAVFNYLFTLVKPLLNSRTLAKVRILGSNKQKWQEVLLNHVDATQIPPFWGGSRPGRDEFCSDDWFMESLPPNFFKRNGTTFDEFGEEWNTITVPAREKVLFEYFVKPGEDCYLRWAFRTQGYDIGFAIYFGEEENFPVKYQRVDSHQERQEGSLNLDQPGKYTLEFDNAYSRTRSKTLHYSIEMTQFYSCDQNFNETDIYDDKNTDSTNM</sequence>
<keyword evidence="4" id="KW-1185">Reference proteome</keyword>
<proteinExistence type="predicted"/>
<dbReference type="SMART" id="SM00516">
    <property type="entry name" value="SEC14"/>
    <property type="match status" value="1"/>
</dbReference>
<dbReference type="Proteomes" id="UP000708208">
    <property type="component" value="Unassembled WGS sequence"/>
</dbReference>
<dbReference type="InterPro" id="IPR009038">
    <property type="entry name" value="GOLD_dom"/>
</dbReference>